<dbReference type="OrthoDB" id="2735536at2759"/>
<dbReference type="STRING" id="1328760.A0A165FFU6"/>
<keyword evidence="5" id="KW-1185">Reference proteome</keyword>
<dbReference type="InParanoid" id="A0A165FFU6"/>
<evidence type="ECO:0000256" key="1">
    <source>
        <dbReference type="ARBA" id="ARBA00023002"/>
    </source>
</evidence>
<evidence type="ECO:0000313" key="4">
    <source>
        <dbReference type="EMBL" id="KZF20926.1"/>
    </source>
</evidence>
<dbReference type="InterPro" id="IPR001509">
    <property type="entry name" value="Epimerase_deHydtase"/>
</dbReference>
<protein>
    <submittedName>
        <fullName evidence="4">NAD(P)-binding protein</fullName>
    </submittedName>
</protein>
<evidence type="ECO:0000259" key="3">
    <source>
        <dbReference type="Pfam" id="PF01370"/>
    </source>
</evidence>
<evidence type="ECO:0000256" key="2">
    <source>
        <dbReference type="ARBA" id="ARBA00023445"/>
    </source>
</evidence>
<name>A0A165FFU6_XYLHT</name>
<dbReference type="Gene3D" id="3.40.50.720">
    <property type="entry name" value="NAD(P)-binding Rossmann-like Domain"/>
    <property type="match status" value="1"/>
</dbReference>
<dbReference type="Proteomes" id="UP000076632">
    <property type="component" value="Unassembled WGS sequence"/>
</dbReference>
<proteinExistence type="inferred from homology"/>
<sequence length="363" mass="38463">MATSLAASNGKVALVTGINGYIASAIGFDLLRKGYTLRGTSRSAKSVDGLLQGAYKPFADAGRVQAIQVPDMTVPGAFDEAVKGTHLIFHTASPINFRDLKTWDHFVGPAVAGITGVLTSALEHAGPQLETLVITSSVAAISDPAVYGPTHYYTEADWNTSAEPQAKEAKARGEETPVGVLYAASKSAAERAVWKFRDEKKPHFALTAVNPGVVVGPPVQLPSSPSSLNETLLPVWSIFSGEAKTIPPKIGSGSFVDVRDVATIHIWAAEHPAQSAGQRFLAVAGTAPPQAIADALREAYPQRTDIIPKGNPGAGYVLPGWRFPEDGPKVYGTKIIDAIGGGWDYIPFDKSVRDTAKAFEQYL</sequence>
<dbReference type="InterPro" id="IPR036291">
    <property type="entry name" value="NAD(P)-bd_dom_sf"/>
</dbReference>
<dbReference type="EMBL" id="KV407462">
    <property type="protein sequence ID" value="KZF20926.1"/>
    <property type="molecule type" value="Genomic_DNA"/>
</dbReference>
<feature type="domain" description="NAD-dependent epimerase/dehydratase" evidence="3">
    <location>
        <begin position="13"/>
        <end position="276"/>
    </location>
</feature>
<dbReference type="InterPro" id="IPR050425">
    <property type="entry name" value="NAD(P)_dehydrat-like"/>
</dbReference>
<dbReference type="PANTHER" id="PTHR10366:SF564">
    <property type="entry name" value="STEROL-4-ALPHA-CARBOXYLATE 3-DEHYDROGENASE, DECARBOXYLATING"/>
    <property type="match status" value="1"/>
</dbReference>
<dbReference type="PANTHER" id="PTHR10366">
    <property type="entry name" value="NAD DEPENDENT EPIMERASE/DEHYDRATASE"/>
    <property type="match status" value="1"/>
</dbReference>
<dbReference type="OMA" id="DGINCTM"/>
<keyword evidence="1" id="KW-0560">Oxidoreductase</keyword>
<dbReference type="GeneID" id="28894716"/>
<dbReference type="SUPFAM" id="SSF51735">
    <property type="entry name" value="NAD(P)-binding Rossmann-fold domains"/>
    <property type="match status" value="1"/>
</dbReference>
<comment type="similarity">
    <text evidence="2">Belongs to the NAD(P)-dependent epimerase/dehydratase family. Dihydroflavonol-4-reductase subfamily.</text>
</comment>
<dbReference type="RefSeq" id="XP_018186481.1">
    <property type="nucleotide sequence ID" value="XM_018329579.1"/>
</dbReference>
<evidence type="ECO:0000313" key="5">
    <source>
        <dbReference type="Proteomes" id="UP000076632"/>
    </source>
</evidence>
<organism evidence="4 5">
    <name type="scientific">Xylona heveae (strain CBS 132557 / TC161)</name>
    <dbReference type="NCBI Taxonomy" id="1328760"/>
    <lineage>
        <taxon>Eukaryota</taxon>
        <taxon>Fungi</taxon>
        <taxon>Dikarya</taxon>
        <taxon>Ascomycota</taxon>
        <taxon>Pezizomycotina</taxon>
        <taxon>Xylonomycetes</taxon>
        <taxon>Xylonales</taxon>
        <taxon>Xylonaceae</taxon>
        <taxon>Xylona</taxon>
    </lineage>
</organism>
<gene>
    <name evidence="4" type="ORF">L228DRAFT_182227</name>
</gene>
<reference evidence="4 5" key="1">
    <citation type="journal article" date="2016" name="Fungal Biol.">
        <title>The genome of Xylona heveae provides a window into fungal endophytism.</title>
        <authorList>
            <person name="Gazis R."/>
            <person name="Kuo A."/>
            <person name="Riley R."/>
            <person name="LaButti K."/>
            <person name="Lipzen A."/>
            <person name="Lin J."/>
            <person name="Amirebrahimi M."/>
            <person name="Hesse C.N."/>
            <person name="Spatafora J.W."/>
            <person name="Henrissat B."/>
            <person name="Hainaut M."/>
            <person name="Grigoriev I.V."/>
            <person name="Hibbett D.S."/>
        </authorList>
    </citation>
    <scope>NUCLEOTIDE SEQUENCE [LARGE SCALE GENOMIC DNA]</scope>
    <source>
        <strain evidence="4 5">TC161</strain>
    </source>
</reference>
<dbReference type="Pfam" id="PF01370">
    <property type="entry name" value="Epimerase"/>
    <property type="match status" value="1"/>
</dbReference>
<dbReference type="AlphaFoldDB" id="A0A165FFU6"/>
<accession>A0A165FFU6</accession>
<dbReference type="GO" id="GO:0016616">
    <property type="term" value="F:oxidoreductase activity, acting on the CH-OH group of donors, NAD or NADP as acceptor"/>
    <property type="evidence" value="ECO:0007669"/>
    <property type="project" value="TreeGrafter"/>
</dbReference>